<dbReference type="Pfam" id="PF07695">
    <property type="entry name" value="7TMR-DISM_7TM"/>
    <property type="match status" value="1"/>
</dbReference>
<dbReference type="Proteomes" id="UP000484885">
    <property type="component" value="Unassembled WGS sequence"/>
</dbReference>
<dbReference type="CDD" id="cd16917">
    <property type="entry name" value="HATPase_UhpB-NarQ-NarX-like"/>
    <property type="match status" value="1"/>
</dbReference>
<dbReference type="PANTHER" id="PTHR24421:SF10">
    <property type="entry name" value="NITRATE_NITRITE SENSOR PROTEIN NARQ"/>
    <property type="match status" value="1"/>
</dbReference>
<dbReference type="Gene3D" id="3.30.565.10">
    <property type="entry name" value="Histidine kinase-like ATPase, C-terminal domain"/>
    <property type="match status" value="1"/>
</dbReference>
<evidence type="ECO:0000256" key="8">
    <source>
        <dbReference type="ARBA" id="ARBA00023012"/>
    </source>
</evidence>
<keyword evidence="5" id="KW-0547">Nucleotide-binding</keyword>
<feature type="transmembrane region" description="Helical" evidence="9">
    <location>
        <begin position="212"/>
        <end position="233"/>
    </location>
</feature>
<dbReference type="GO" id="GO:0046983">
    <property type="term" value="F:protein dimerization activity"/>
    <property type="evidence" value="ECO:0007669"/>
    <property type="project" value="InterPro"/>
</dbReference>
<feature type="domain" description="Histidine kinase" evidence="10">
    <location>
        <begin position="559"/>
        <end position="646"/>
    </location>
</feature>
<evidence type="ECO:0000256" key="1">
    <source>
        <dbReference type="ARBA" id="ARBA00000085"/>
    </source>
</evidence>
<sequence>MHCGHVFGCNYGKVAVQAIANSMKQKAARTGTRQGYRPNGSGRFVLLLICLWLTGCEGRFGNGETFDLTQGGHRLATTETLAPEQARQRLAGHDDSEDRAVVATDMNTSHWQQLTLPPCNDPGGCVLMVPMTTFDEVDVWLYRGDRLLEHYAAGDARPFKVRPLADARFSFPVPFGDKVTALLRVRTGGYLNFRILWATAAEYRGDLAARSAWYGMFFGSLAIMALFNFFVFLGLRDRNFLYYSAYVTCIALFLAAFTGHAARFLWPSSDGLSNTMIIIAPCLSVIFGLAFCFGFLRAARFRPLVRRFGGSLSVVAVLLMVLAIAGAPYEQLILATTVLAYTGLFTYLMLALSAWRSGISEARFLLLAFISFFIGLLIHQLRVMDLVPSTMFTVHAAEVGALLEATLLSFALADRINVLNAKNRRLEQQALEAQRTFSRQLVSTQERERAIISRALHDSVGHGLLIIKNHLVGPGRTDPRSDVGQRAARDQEMADQCVEILNTVRSLSHELHPHMLERLGLAKALESIIDRSLSSTDISGSCSVENCGDNLEHEAQLALYRVAQEALSNAIRHAQASEIMLDLRGEEDRVVMRIKDDGNGFDPDSATPGLGLINMRGRMQLVGGRLELRSAPDQGCELRCEVPVARPA</sequence>
<name>A0A845V043_9GAMM</name>
<feature type="transmembrane region" description="Helical" evidence="9">
    <location>
        <begin position="308"/>
        <end position="326"/>
    </location>
</feature>
<evidence type="ECO:0000313" key="12">
    <source>
        <dbReference type="Proteomes" id="UP000484885"/>
    </source>
</evidence>
<evidence type="ECO:0000313" key="11">
    <source>
        <dbReference type="EMBL" id="NDY96987.1"/>
    </source>
</evidence>
<keyword evidence="12" id="KW-1185">Reference proteome</keyword>
<dbReference type="GO" id="GO:0016020">
    <property type="term" value="C:membrane"/>
    <property type="evidence" value="ECO:0007669"/>
    <property type="project" value="InterPro"/>
</dbReference>
<keyword evidence="6" id="KW-0418">Kinase</keyword>
<evidence type="ECO:0000256" key="5">
    <source>
        <dbReference type="ARBA" id="ARBA00022741"/>
    </source>
</evidence>
<dbReference type="SUPFAM" id="SSF55874">
    <property type="entry name" value="ATPase domain of HSP90 chaperone/DNA topoisomerase II/histidine kinase"/>
    <property type="match status" value="1"/>
</dbReference>
<dbReference type="GO" id="GO:0005524">
    <property type="term" value="F:ATP binding"/>
    <property type="evidence" value="ECO:0007669"/>
    <property type="project" value="UniProtKB-KW"/>
</dbReference>
<dbReference type="InterPro" id="IPR050482">
    <property type="entry name" value="Sensor_HK_TwoCompSys"/>
</dbReference>
<dbReference type="Pfam" id="PF07730">
    <property type="entry name" value="HisKA_3"/>
    <property type="match status" value="1"/>
</dbReference>
<feature type="transmembrane region" description="Helical" evidence="9">
    <location>
        <begin position="332"/>
        <end position="352"/>
    </location>
</feature>
<dbReference type="Pfam" id="PF02518">
    <property type="entry name" value="HATPase_c"/>
    <property type="match status" value="1"/>
</dbReference>
<keyword evidence="7" id="KW-0067">ATP-binding</keyword>
<dbReference type="EMBL" id="JAAGSC010000044">
    <property type="protein sequence ID" value="NDY96987.1"/>
    <property type="molecule type" value="Genomic_DNA"/>
</dbReference>
<keyword evidence="9" id="KW-0472">Membrane</keyword>
<dbReference type="InterPro" id="IPR011712">
    <property type="entry name" value="Sig_transdc_His_kin_sub3_dim/P"/>
</dbReference>
<dbReference type="PROSITE" id="PS50109">
    <property type="entry name" value="HIS_KIN"/>
    <property type="match status" value="1"/>
</dbReference>
<keyword evidence="9" id="KW-0812">Transmembrane</keyword>
<evidence type="ECO:0000256" key="7">
    <source>
        <dbReference type="ARBA" id="ARBA00022840"/>
    </source>
</evidence>
<accession>A0A845V043</accession>
<keyword evidence="8" id="KW-0902">Two-component regulatory system</keyword>
<evidence type="ECO:0000256" key="9">
    <source>
        <dbReference type="SAM" id="Phobius"/>
    </source>
</evidence>
<feature type="transmembrane region" description="Helical" evidence="9">
    <location>
        <begin position="274"/>
        <end position="296"/>
    </location>
</feature>
<dbReference type="InterPro" id="IPR005467">
    <property type="entry name" value="His_kinase_dom"/>
</dbReference>
<evidence type="ECO:0000256" key="4">
    <source>
        <dbReference type="ARBA" id="ARBA00022679"/>
    </source>
</evidence>
<organism evidence="11 12">
    <name type="scientific">Wenzhouxiangella limi</name>
    <dbReference type="NCBI Taxonomy" id="2707351"/>
    <lineage>
        <taxon>Bacteria</taxon>
        <taxon>Pseudomonadati</taxon>
        <taxon>Pseudomonadota</taxon>
        <taxon>Gammaproteobacteria</taxon>
        <taxon>Chromatiales</taxon>
        <taxon>Wenzhouxiangellaceae</taxon>
        <taxon>Wenzhouxiangella</taxon>
    </lineage>
</organism>
<dbReference type="AlphaFoldDB" id="A0A845V043"/>
<feature type="transmembrane region" description="Helical" evidence="9">
    <location>
        <begin position="364"/>
        <end position="381"/>
    </location>
</feature>
<evidence type="ECO:0000256" key="3">
    <source>
        <dbReference type="ARBA" id="ARBA00022553"/>
    </source>
</evidence>
<evidence type="ECO:0000256" key="2">
    <source>
        <dbReference type="ARBA" id="ARBA00012438"/>
    </source>
</evidence>
<evidence type="ECO:0000256" key="6">
    <source>
        <dbReference type="ARBA" id="ARBA00022777"/>
    </source>
</evidence>
<dbReference type="RefSeq" id="WP_164212363.1">
    <property type="nucleotide sequence ID" value="NZ_JAAGSC010000044.1"/>
</dbReference>
<evidence type="ECO:0000259" key="10">
    <source>
        <dbReference type="PROSITE" id="PS50109"/>
    </source>
</evidence>
<keyword evidence="3" id="KW-0597">Phosphoprotein</keyword>
<dbReference type="SMART" id="SM00387">
    <property type="entry name" value="HATPase_c"/>
    <property type="match status" value="1"/>
</dbReference>
<dbReference type="Gene3D" id="2.60.40.2380">
    <property type="match status" value="1"/>
</dbReference>
<comment type="caution">
    <text evidence="11">The sequence shown here is derived from an EMBL/GenBank/DDBJ whole genome shotgun (WGS) entry which is preliminary data.</text>
</comment>
<feature type="transmembrane region" description="Helical" evidence="9">
    <location>
        <begin position="393"/>
        <end position="413"/>
    </location>
</feature>
<feature type="transmembrane region" description="Helical" evidence="9">
    <location>
        <begin position="240"/>
        <end position="262"/>
    </location>
</feature>
<dbReference type="InterPro" id="IPR011623">
    <property type="entry name" value="7TMR_DISM_rcpt_extracell_dom1"/>
</dbReference>
<dbReference type="GO" id="GO:0000155">
    <property type="term" value="F:phosphorelay sensor kinase activity"/>
    <property type="evidence" value="ECO:0007669"/>
    <property type="project" value="InterPro"/>
</dbReference>
<keyword evidence="9" id="KW-1133">Transmembrane helix</keyword>
<protein>
    <recommendedName>
        <fullName evidence="2">histidine kinase</fullName>
        <ecNumber evidence="2">2.7.13.3</ecNumber>
    </recommendedName>
</protein>
<gene>
    <name evidence="11" type="ORF">G3I74_14750</name>
</gene>
<dbReference type="EC" id="2.7.13.3" evidence="2"/>
<reference evidence="11 12" key="1">
    <citation type="submission" date="2020-02" db="EMBL/GenBank/DDBJ databases">
        <authorList>
            <person name="Zhang X.-Y."/>
        </authorList>
    </citation>
    <scope>NUCLEOTIDE SEQUENCE [LARGE SCALE GENOMIC DNA]</scope>
    <source>
        <strain evidence="11 12">C33</strain>
    </source>
</reference>
<dbReference type="PANTHER" id="PTHR24421">
    <property type="entry name" value="NITRATE/NITRITE SENSOR PROTEIN NARX-RELATED"/>
    <property type="match status" value="1"/>
</dbReference>
<dbReference type="InterPro" id="IPR011622">
    <property type="entry name" value="7TMR_DISM_rcpt_extracell_dom2"/>
</dbReference>
<dbReference type="Pfam" id="PF07696">
    <property type="entry name" value="7TMR-DISMED2"/>
    <property type="match status" value="1"/>
</dbReference>
<comment type="catalytic activity">
    <reaction evidence="1">
        <text>ATP + protein L-histidine = ADP + protein N-phospho-L-histidine.</text>
        <dbReference type="EC" id="2.7.13.3"/>
    </reaction>
</comment>
<keyword evidence="4" id="KW-0808">Transferase</keyword>
<dbReference type="InterPro" id="IPR003594">
    <property type="entry name" value="HATPase_dom"/>
</dbReference>
<dbReference type="InterPro" id="IPR036890">
    <property type="entry name" value="HATPase_C_sf"/>
</dbReference>
<proteinExistence type="predicted"/>